<dbReference type="InterPro" id="IPR000524">
    <property type="entry name" value="Tscrpt_reg_HTH_GntR"/>
</dbReference>
<dbReference type="GO" id="GO:0003700">
    <property type="term" value="F:DNA-binding transcription factor activity"/>
    <property type="evidence" value="ECO:0007669"/>
    <property type="project" value="InterPro"/>
</dbReference>
<dbReference type="Pfam" id="PF00392">
    <property type="entry name" value="GntR"/>
    <property type="match status" value="1"/>
</dbReference>
<keyword evidence="3" id="KW-0804">Transcription</keyword>
<sequence>MGNNNSDKGENWDRGEIKSLMTVVLDNTRKRILTGEFRPGQKINESEIAVNLGISRSPVREAFRILERDGLITTLPRKGSYITDISLKDLEELFEIRKILECYALDCIKKRAKKSPEKIQSMIEELDSNLLKKHDPFSVISGFHYSLVELSKNSRLIELYKILSVSLRRYWLIYHSKNEQKD</sequence>
<evidence type="ECO:0000256" key="1">
    <source>
        <dbReference type="ARBA" id="ARBA00023015"/>
    </source>
</evidence>
<organism evidence="5">
    <name type="scientific">marine sediment metagenome</name>
    <dbReference type="NCBI Taxonomy" id="412755"/>
    <lineage>
        <taxon>unclassified sequences</taxon>
        <taxon>metagenomes</taxon>
        <taxon>ecological metagenomes</taxon>
    </lineage>
</organism>
<reference evidence="5" key="1">
    <citation type="journal article" date="2014" name="Front. Microbiol.">
        <title>High frequency of phylogenetically diverse reductive dehalogenase-homologous genes in deep subseafloor sedimentary metagenomes.</title>
        <authorList>
            <person name="Kawai M."/>
            <person name="Futagami T."/>
            <person name="Toyoda A."/>
            <person name="Takaki Y."/>
            <person name="Nishi S."/>
            <person name="Hori S."/>
            <person name="Arai W."/>
            <person name="Tsubouchi T."/>
            <person name="Morono Y."/>
            <person name="Uchiyama I."/>
            <person name="Ito T."/>
            <person name="Fujiyama A."/>
            <person name="Inagaki F."/>
            <person name="Takami H."/>
        </authorList>
    </citation>
    <scope>NUCLEOTIDE SEQUENCE</scope>
    <source>
        <strain evidence="5">Expedition CK06-06</strain>
    </source>
</reference>
<dbReference type="InterPro" id="IPR008920">
    <property type="entry name" value="TF_FadR/GntR_C"/>
</dbReference>
<dbReference type="EMBL" id="BARS01048591">
    <property type="protein sequence ID" value="GAG38147.1"/>
    <property type="molecule type" value="Genomic_DNA"/>
</dbReference>
<dbReference type="InterPro" id="IPR036390">
    <property type="entry name" value="WH_DNA-bd_sf"/>
</dbReference>
<dbReference type="SMART" id="SM00345">
    <property type="entry name" value="HTH_GNTR"/>
    <property type="match status" value="1"/>
</dbReference>
<accession>X0XS32</accession>
<protein>
    <recommendedName>
        <fullName evidence="4">HTH gntR-type domain-containing protein</fullName>
    </recommendedName>
</protein>
<dbReference type="Gene3D" id="1.10.10.10">
    <property type="entry name" value="Winged helix-like DNA-binding domain superfamily/Winged helix DNA-binding domain"/>
    <property type="match status" value="1"/>
</dbReference>
<dbReference type="PROSITE" id="PS50949">
    <property type="entry name" value="HTH_GNTR"/>
    <property type="match status" value="1"/>
</dbReference>
<dbReference type="Gene3D" id="1.20.120.530">
    <property type="entry name" value="GntR ligand-binding domain-like"/>
    <property type="match status" value="1"/>
</dbReference>
<dbReference type="CDD" id="cd07377">
    <property type="entry name" value="WHTH_GntR"/>
    <property type="match status" value="1"/>
</dbReference>
<dbReference type="SUPFAM" id="SSF46785">
    <property type="entry name" value="Winged helix' DNA-binding domain"/>
    <property type="match status" value="1"/>
</dbReference>
<feature type="domain" description="HTH gntR-type" evidence="4">
    <location>
        <begin position="18"/>
        <end position="85"/>
    </location>
</feature>
<dbReference type="Pfam" id="PF07729">
    <property type="entry name" value="FCD"/>
    <property type="match status" value="1"/>
</dbReference>
<comment type="caution">
    <text evidence="5">The sequence shown here is derived from an EMBL/GenBank/DDBJ whole genome shotgun (WGS) entry which is preliminary data.</text>
</comment>
<gene>
    <name evidence="5" type="ORF">S01H1_72798</name>
</gene>
<keyword evidence="2" id="KW-0238">DNA-binding</keyword>
<evidence type="ECO:0000313" key="5">
    <source>
        <dbReference type="EMBL" id="GAG38147.1"/>
    </source>
</evidence>
<keyword evidence="1" id="KW-0805">Transcription regulation</keyword>
<dbReference type="SUPFAM" id="SSF48008">
    <property type="entry name" value="GntR ligand-binding domain-like"/>
    <property type="match status" value="1"/>
</dbReference>
<dbReference type="PRINTS" id="PR00035">
    <property type="entry name" value="HTHGNTR"/>
</dbReference>
<dbReference type="PANTHER" id="PTHR43537:SF5">
    <property type="entry name" value="UXU OPERON TRANSCRIPTIONAL REGULATOR"/>
    <property type="match status" value="1"/>
</dbReference>
<evidence type="ECO:0000256" key="3">
    <source>
        <dbReference type="ARBA" id="ARBA00023163"/>
    </source>
</evidence>
<dbReference type="GO" id="GO:0003677">
    <property type="term" value="F:DNA binding"/>
    <property type="evidence" value="ECO:0007669"/>
    <property type="project" value="UniProtKB-KW"/>
</dbReference>
<feature type="non-terminal residue" evidence="5">
    <location>
        <position position="182"/>
    </location>
</feature>
<dbReference type="PANTHER" id="PTHR43537">
    <property type="entry name" value="TRANSCRIPTIONAL REGULATOR, GNTR FAMILY"/>
    <property type="match status" value="1"/>
</dbReference>
<proteinExistence type="predicted"/>
<evidence type="ECO:0000256" key="2">
    <source>
        <dbReference type="ARBA" id="ARBA00023125"/>
    </source>
</evidence>
<dbReference type="AlphaFoldDB" id="X0XS32"/>
<dbReference type="InterPro" id="IPR036388">
    <property type="entry name" value="WH-like_DNA-bd_sf"/>
</dbReference>
<name>X0XS32_9ZZZZ</name>
<dbReference type="InterPro" id="IPR011711">
    <property type="entry name" value="GntR_C"/>
</dbReference>
<evidence type="ECO:0000259" key="4">
    <source>
        <dbReference type="PROSITE" id="PS50949"/>
    </source>
</evidence>